<dbReference type="InterPro" id="IPR058533">
    <property type="entry name" value="Cation_efflux_TM"/>
</dbReference>
<keyword evidence="5 6" id="KW-0472">Membrane</keyword>
<dbReference type="PANTHER" id="PTHR13414">
    <property type="entry name" value="HUEL-CATION TRANSPORTER"/>
    <property type="match status" value="1"/>
</dbReference>
<dbReference type="Proteomes" id="UP001500630">
    <property type="component" value="Unassembled WGS sequence"/>
</dbReference>
<gene>
    <name evidence="8" type="ORF">GCM10022419_076300</name>
</gene>
<dbReference type="InterPro" id="IPR002524">
    <property type="entry name" value="Cation_efflux"/>
</dbReference>
<evidence type="ECO:0000313" key="9">
    <source>
        <dbReference type="Proteomes" id="UP001500630"/>
    </source>
</evidence>
<feature type="domain" description="Cation efflux protein transmembrane" evidence="7">
    <location>
        <begin position="18"/>
        <end position="224"/>
    </location>
</feature>
<evidence type="ECO:0000256" key="5">
    <source>
        <dbReference type="ARBA" id="ARBA00023136"/>
    </source>
</evidence>
<feature type="transmembrane region" description="Helical" evidence="6">
    <location>
        <begin position="84"/>
        <end position="104"/>
    </location>
</feature>
<evidence type="ECO:0000259" key="7">
    <source>
        <dbReference type="Pfam" id="PF01545"/>
    </source>
</evidence>
<feature type="transmembrane region" description="Helical" evidence="6">
    <location>
        <begin position="174"/>
        <end position="193"/>
    </location>
</feature>
<reference evidence="9" key="1">
    <citation type="journal article" date="2019" name="Int. J. Syst. Evol. Microbiol.">
        <title>The Global Catalogue of Microorganisms (GCM) 10K type strain sequencing project: providing services to taxonomists for standard genome sequencing and annotation.</title>
        <authorList>
            <consortium name="The Broad Institute Genomics Platform"/>
            <consortium name="The Broad Institute Genome Sequencing Center for Infectious Disease"/>
            <person name="Wu L."/>
            <person name="Ma J."/>
        </authorList>
    </citation>
    <scope>NUCLEOTIDE SEQUENCE [LARGE SCALE GENOMIC DNA]</scope>
    <source>
        <strain evidence="9">JCM 17326</strain>
    </source>
</reference>
<dbReference type="SUPFAM" id="SSF161111">
    <property type="entry name" value="Cation efflux protein transmembrane domain-like"/>
    <property type="match status" value="1"/>
</dbReference>
<comment type="subcellular location">
    <subcellularLocation>
        <location evidence="1">Membrane</location>
        <topology evidence="1">Multi-pass membrane protein</topology>
    </subcellularLocation>
</comment>
<comment type="caution">
    <text evidence="8">The sequence shown here is derived from an EMBL/GenBank/DDBJ whole genome shotgun (WGS) entry which is preliminary data.</text>
</comment>
<evidence type="ECO:0000256" key="4">
    <source>
        <dbReference type="ARBA" id="ARBA00022989"/>
    </source>
</evidence>
<evidence type="ECO:0000256" key="2">
    <source>
        <dbReference type="ARBA" id="ARBA00022448"/>
    </source>
</evidence>
<keyword evidence="4 6" id="KW-1133">Transmembrane helix</keyword>
<dbReference type="NCBIfam" id="TIGR01297">
    <property type="entry name" value="CDF"/>
    <property type="match status" value="1"/>
</dbReference>
<dbReference type="Pfam" id="PF01545">
    <property type="entry name" value="Cation_efflux"/>
    <property type="match status" value="1"/>
</dbReference>
<feature type="transmembrane region" description="Helical" evidence="6">
    <location>
        <begin position="119"/>
        <end position="141"/>
    </location>
</feature>
<dbReference type="InterPro" id="IPR040177">
    <property type="entry name" value="SLC30A9"/>
</dbReference>
<evidence type="ECO:0000313" key="8">
    <source>
        <dbReference type="EMBL" id="GAA3583254.1"/>
    </source>
</evidence>
<keyword evidence="3 6" id="KW-0812">Transmembrane</keyword>
<accession>A0ABP6YGU0</accession>
<sequence length="312" mass="32896">MYGEEAGVSGDGSQEATLAALAANVGIAATKFVAFFFTGSSAMLAEGIHSVADSGNQGLLMLGRRRARKEPSSDHPFGYGRERYFYGFLVSVVLFFGGGLFALYEGYEKIAHPHPLESWPWAVGVLVAAIVMEGLSLRTAVRNADRVRGRRSWARFIREAKAPELPVVLLEDTAALAGLGFALAGVTAAVLTGNAAFDGVGSLAIGLLLVAVAVTLAKETKSMIIGESASPGVQDTIKEILDNDPSIYGFTQLRTLHLGPEELLVAARVTMPAGQAADGAAAEALARTERQIRDRVPIASAVYLQPTPPGQR</sequence>
<dbReference type="InterPro" id="IPR036837">
    <property type="entry name" value="Cation_efflux_CTD_sf"/>
</dbReference>
<proteinExistence type="predicted"/>
<organism evidence="8 9">
    <name type="scientific">Nonomuraea rosea</name>
    <dbReference type="NCBI Taxonomy" id="638574"/>
    <lineage>
        <taxon>Bacteria</taxon>
        <taxon>Bacillati</taxon>
        <taxon>Actinomycetota</taxon>
        <taxon>Actinomycetes</taxon>
        <taxon>Streptosporangiales</taxon>
        <taxon>Streptosporangiaceae</taxon>
        <taxon>Nonomuraea</taxon>
    </lineage>
</organism>
<evidence type="ECO:0000256" key="3">
    <source>
        <dbReference type="ARBA" id="ARBA00022692"/>
    </source>
</evidence>
<feature type="transmembrane region" description="Helical" evidence="6">
    <location>
        <begin position="199"/>
        <end position="217"/>
    </location>
</feature>
<dbReference type="SUPFAM" id="SSF160240">
    <property type="entry name" value="Cation efflux protein cytoplasmic domain-like"/>
    <property type="match status" value="1"/>
</dbReference>
<evidence type="ECO:0000256" key="6">
    <source>
        <dbReference type="SAM" id="Phobius"/>
    </source>
</evidence>
<keyword evidence="2" id="KW-0813">Transport</keyword>
<evidence type="ECO:0000256" key="1">
    <source>
        <dbReference type="ARBA" id="ARBA00004141"/>
    </source>
</evidence>
<dbReference type="InterPro" id="IPR027469">
    <property type="entry name" value="Cation_efflux_TMD_sf"/>
</dbReference>
<name>A0ABP6YGU0_9ACTN</name>
<dbReference type="EMBL" id="BAABDQ010000020">
    <property type="protein sequence ID" value="GAA3583254.1"/>
    <property type="molecule type" value="Genomic_DNA"/>
</dbReference>
<protein>
    <submittedName>
        <fullName evidence="8">Cation diffusion facilitator family transporter</fullName>
    </submittedName>
</protein>
<dbReference type="Gene3D" id="1.20.1510.10">
    <property type="entry name" value="Cation efflux protein transmembrane domain"/>
    <property type="match status" value="1"/>
</dbReference>
<keyword evidence="9" id="KW-1185">Reference proteome</keyword>
<dbReference type="PANTHER" id="PTHR13414:SF9">
    <property type="entry name" value="PROTON-COUPLED ZINC ANTIPORTER SLC30A9, MITOCHONDRIAL"/>
    <property type="match status" value="1"/>
</dbReference>